<dbReference type="GO" id="GO:0005634">
    <property type="term" value="C:nucleus"/>
    <property type="evidence" value="ECO:0007669"/>
    <property type="project" value="TreeGrafter"/>
</dbReference>
<sequence>MAAPEEPEALARTARRRSRAVSPRAHAEPQTAPRAPSSSQRKRQEPGGDLRGPSSQCADRIEPAIVTSRAERYPRPGKKKRYLDGAIVRVALKNFVTYDSVEVRPGPNLNMIIGPNGTGKSTIVCAIALGLGGGTNVRLKATRCGYWSCFLMLSPAELDRVVRRAPPRAEQLLARAREISDFVKHGRDRASIEIELRHHDCNIVIKRSISRKNNTSSWAVNGKPSSHKAVLATVSELNVQVDNLW</sequence>
<evidence type="ECO:0000256" key="3">
    <source>
        <dbReference type="ARBA" id="ARBA00023054"/>
    </source>
</evidence>
<dbReference type="InterPro" id="IPR027417">
    <property type="entry name" value="P-loop_NTPase"/>
</dbReference>
<organism evidence="6 7">
    <name type="scientific">Olpidium bornovanus</name>
    <dbReference type="NCBI Taxonomy" id="278681"/>
    <lineage>
        <taxon>Eukaryota</taxon>
        <taxon>Fungi</taxon>
        <taxon>Fungi incertae sedis</taxon>
        <taxon>Olpidiomycota</taxon>
        <taxon>Olpidiomycotina</taxon>
        <taxon>Olpidiomycetes</taxon>
        <taxon>Olpidiales</taxon>
        <taxon>Olpidiaceae</taxon>
        <taxon>Olpidium</taxon>
    </lineage>
</organism>
<keyword evidence="3" id="KW-0175">Coiled coil</keyword>
<accession>A0A8H8DFA8</accession>
<dbReference type="GO" id="GO:0000724">
    <property type="term" value="P:double-strand break repair via homologous recombination"/>
    <property type="evidence" value="ECO:0007669"/>
    <property type="project" value="TreeGrafter"/>
</dbReference>
<dbReference type="PANTHER" id="PTHR45916">
    <property type="entry name" value="STRUCTURAL MAINTENANCE OF CHROMOSOMES PROTEIN 5"/>
    <property type="match status" value="1"/>
</dbReference>
<dbReference type="GO" id="GO:0030915">
    <property type="term" value="C:Smc5-Smc6 complex"/>
    <property type="evidence" value="ECO:0007669"/>
    <property type="project" value="TreeGrafter"/>
</dbReference>
<dbReference type="AlphaFoldDB" id="A0A8H8DFA8"/>
<name>A0A8H8DFA8_9FUNG</name>
<proteinExistence type="inferred from homology"/>
<dbReference type="EMBL" id="JAEFCI010011891">
    <property type="protein sequence ID" value="KAG5456350.1"/>
    <property type="molecule type" value="Genomic_DNA"/>
</dbReference>
<dbReference type="Gene3D" id="3.40.50.300">
    <property type="entry name" value="P-loop containing nucleotide triphosphate hydrolases"/>
    <property type="match status" value="1"/>
</dbReference>
<dbReference type="PANTHER" id="PTHR45916:SF1">
    <property type="entry name" value="STRUCTURAL MAINTENANCE OF CHROMOSOMES PROTEIN 5"/>
    <property type="match status" value="1"/>
</dbReference>
<gene>
    <name evidence="6" type="ORF">BJ554DRAFT_3935</name>
</gene>
<evidence type="ECO:0000259" key="5">
    <source>
        <dbReference type="Pfam" id="PF13476"/>
    </source>
</evidence>
<feature type="region of interest" description="Disordered" evidence="4">
    <location>
        <begin position="1"/>
        <end position="77"/>
    </location>
</feature>
<dbReference type="OrthoDB" id="10254973at2759"/>
<evidence type="ECO:0000256" key="4">
    <source>
        <dbReference type="SAM" id="MobiDB-lite"/>
    </source>
</evidence>
<comment type="caution">
    <text evidence="6">The sequence shown here is derived from an EMBL/GenBank/DDBJ whole genome shotgun (WGS) entry which is preliminary data.</text>
</comment>
<dbReference type="GO" id="GO:0003697">
    <property type="term" value="F:single-stranded DNA binding"/>
    <property type="evidence" value="ECO:0007669"/>
    <property type="project" value="TreeGrafter"/>
</dbReference>
<dbReference type="Proteomes" id="UP000673691">
    <property type="component" value="Unassembled WGS sequence"/>
</dbReference>
<dbReference type="Pfam" id="PF13476">
    <property type="entry name" value="AAA_23"/>
    <property type="match status" value="1"/>
</dbReference>
<comment type="similarity">
    <text evidence="1">Belongs to the SMC family. SMC5 subfamily.</text>
</comment>
<dbReference type="InterPro" id="IPR038729">
    <property type="entry name" value="Rad50/SbcC_AAA"/>
</dbReference>
<evidence type="ECO:0000313" key="6">
    <source>
        <dbReference type="EMBL" id="KAG5456350.1"/>
    </source>
</evidence>
<reference evidence="6 7" key="1">
    <citation type="journal article" name="Sci. Rep.">
        <title>Genome-scale phylogenetic analyses confirm Olpidium as the closest living zoosporic fungus to the non-flagellated, terrestrial fungi.</title>
        <authorList>
            <person name="Chang Y."/>
            <person name="Rochon D."/>
            <person name="Sekimoto S."/>
            <person name="Wang Y."/>
            <person name="Chovatia M."/>
            <person name="Sandor L."/>
            <person name="Salamov A."/>
            <person name="Grigoriev I.V."/>
            <person name="Stajich J.E."/>
            <person name="Spatafora J.W."/>
        </authorList>
    </citation>
    <scope>NUCLEOTIDE SEQUENCE [LARGE SCALE GENOMIC DNA]</scope>
    <source>
        <strain evidence="6">S191</strain>
    </source>
</reference>
<evidence type="ECO:0000256" key="2">
    <source>
        <dbReference type="ARBA" id="ARBA00018687"/>
    </source>
</evidence>
<evidence type="ECO:0000313" key="7">
    <source>
        <dbReference type="Proteomes" id="UP000673691"/>
    </source>
</evidence>
<keyword evidence="6" id="KW-0378">Hydrolase</keyword>
<protein>
    <recommendedName>
        <fullName evidence="2">Structural maintenance of chromosomes protein 5</fullName>
    </recommendedName>
</protein>
<feature type="domain" description="Rad50/SbcC-type AAA" evidence="5">
    <location>
        <begin position="89"/>
        <end position="218"/>
    </location>
</feature>
<dbReference type="SUPFAM" id="SSF52540">
    <property type="entry name" value="P-loop containing nucleoside triphosphate hydrolases"/>
    <property type="match status" value="1"/>
</dbReference>
<dbReference type="GO" id="GO:0016887">
    <property type="term" value="F:ATP hydrolysis activity"/>
    <property type="evidence" value="ECO:0007669"/>
    <property type="project" value="InterPro"/>
</dbReference>
<keyword evidence="7" id="KW-1185">Reference proteome</keyword>
<evidence type="ECO:0000256" key="1">
    <source>
        <dbReference type="ARBA" id="ARBA00010171"/>
    </source>
</evidence>